<dbReference type="AlphaFoldDB" id="A0A426YY69"/>
<dbReference type="CDD" id="cd00371">
    <property type="entry name" value="HMA"/>
    <property type="match status" value="1"/>
</dbReference>
<evidence type="ECO:0000313" key="3">
    <source>
        <dbReference type="EMBL" id="RRT56679.1"/>
    </source>
</evidence>
<evidence type="ECO:0000259" key="2">
    <source>
        <dbReference type="PROSITE" id="PS50846"/>
    </source>
</evidence>
<name>A0A426YY69_ENSVE</name>
<feature type="domain" description="HMA" evidence="2">
    <location>
        <begin position="82"/>
        <end position="145"/>
    </location>
</feature>
<dbReference type="Pfam" id="PF00403">
    <property type="entry name" value="HMA"/>
    <property type="match status" value="1"/>
</dbReference>
<dbReference type="EMBL" id="AMZH03009519">
    <property type="protein sequence ID" value="RRT56679.1"/>
    <property type="molecule type" value="Genomic_DNA"/>
</dbReference>
<feature type="compositionally biased region" description="Basic and acidic residues" evidence="1">
    <location>
        <begin position="152"/>
        <end position="196"/>
    </location>
</feature>
<feature type="region of interest" description="Disordered" evidence="1">
    <location>
        <begin position="218"/>
        <end position="291"/>
    </location>
</feature>
<dbReference type="InterPro" id="IPR036163">
    <property type="entry name" value="HMA_dom_sf"/>
</dbReference>
<organism evidence="3 4">
    <name type="scientific">Ensete ventricosum</name>
    <name type="common">Abyssinian banana</name>
    <name type="synonym">Musa ensete</name>
    <dbReference type="NCBI Taxonomy" id="4639"/>
    <lineage>
        <taxon>Eukaryota</taxon>
        <taxon>Viridiplantae</taxon>
        <taxon>Streptophyta</taxon>
        <taxon>Embryophyta</taxon>
        <taxon>Tracheophyta</taxon>
        <taxon>Spermatophyta</taxon>
        <taxon>Magnoliopsida</taxon>
        <taxon>Liliopsida</taxon>
        <taxon>Zingiberales</taxon>
        <taxon>Musaceae</taxon>
        <taxon>Ensete</taxon>
    </lineage>
</organism>
<dbReference type="Proteomes" id="UP000287651">
    <property type="component" value="Unassembled WGS sequence"/>
</dbReference>
<feature type="compositionally biased region" description="Basic and acidic residues" evidence="1">
    <location>
        <begin position="218"/>
        <end position="276"/>
    </location>
</feature>
<evidence type="ECO:0000256" key="1">
    <source>
        <dbReference type="SAM" id="MobiDB-lite"/>
    </source>
</evidence>
<sequence>MARLRRGSHHDPCYDSPTGRIRRTLGLRSVSRKESRVSKDFQEAASGREEKKKTKGDGEKKGDDEKKEKGGGGAEKKKEEGPTPVEVKLDMHCEGCALKVRKLVKGLEGVEGVSVDAAHNKLKVVGKVDPWKLKEFLEVKTKKKVDFISPKDPPKKPKDDGGDAKKNKDADDKGKDAKKSSDDKKPKPEVTVDAAKDLVTVKGTMDVKNLPTVLKDKLKRPVEIVPPKKDDGGGEKKEKEKGGDGGGEKKDKAGDTGGEKKEKAGGGGEEKKDDGKAAAAAAAATTVTTEANKMEYSAPYPAYAGYGYRIEMVHAPQMFSDENPNACSIM</sequence>
<proteinExistence type="predicted"/>
<gene>
    <name evidence="3" type="ORF">B296_00026869</name>
</gene>
<dbReference type="GO" id="GO:0046872">
    <property type="term" value="F:metal ion binding"/>
    <property type="evidence" value="ECO:0007669"/>
    <property type="project" value="InterPro"/>
</dbReference>
<dbReference type="InterPro" id="IPR044594">
    <property type="entry name" value="HIPP01/3/5/6"/>
</dbReference>
<dbReference type="PROSITE" id="PS50846">
    <property type="entry name" value="HMA_2"/>
    <property type="match status" value="1"/>
</dbReference>
<reference evidence="3 4" key="1">
    <citation type="journal article" date="2014" name="Agronomy (Basel)">
        <title>A Draft Genome Sequence for Ensete ventricosum, the Drought-Tolerant Tree Against Hunger.</title>
        <authorList>
            <person name="Harrison J."/>
            <person name="Moore K.A."/>
            <person name="Paszkiewicz K."/>
            <person name="Jones T."/>
            <person name="Grant M."/>
            <person name="Ambacheew D."/>
            <person name="Muzemil S."/>
            <person name="Studholme D.J."/>
        </authorList>
    </citation>
    <scope>NUCLEOTIDE SEQUENCE [LARGE SCALE GENOMIC DNA]</scope>
</reference>
<dbReference type="Gene3D" id="3.30.70.100">
    <property type="match status" value="1"/>
</dbReference>
<evidence type="ECO:0000313" key="4">
    <source>
        <dbReference type="Proteomes" id="UP000287651"/>
    </source>
</evidence>
<dbReference type="SUPFAM" id="SSF55008">
    <property type="entry name" value="HMA, heavy metal-associated domain"/>
    <property type="match status" value="1"/>
</dbReference>
<feature type="region of interest" description="Disordered" evidence="1">
    <location>
        <begin position="1"/>
        <end position="87"/>
    </location>
</feature>
<dbReference type="PANTHER" id="PTHR46413:SF1">
    <property type="entry name" value="HEAVY METAL-ASSOCIATED ISOPRENYLATED PLANT PROTEIN 6"/>
    <property type="match status" value="1"/>
</dbReference>
<accession>A0A426YY69</accession>
<feature type="compositionally biased region" description="Basic and acidic residues" evidence="1">
    <location>
        <begin position="31"/>
        <end position="87"/>
    </location>
</feature>
<dbReference type="InterPro" id="IPR006121">
    <property type="entry name" value="HMA_dom"/>
</dbReference>
<protein>
    <recommendedName>
        <fullName evidence="2">HMA domain-containing protein</fullName>
    </recommendedName>
</protein>
<feature type="region of interest" description="Disordered" evidence="1">
    <location>
        <begin position="143"/>
        <end position="198"/>
    </location>
</feature>
<dbReference type="PANTHER" id="PTHR46413">
    <property type="entry name" value="HEAVY METAL-ASSOCIATED ISOPRENYLATED PLANT PROTEIN 6"/>
    <property type="match status" value="1"/>
</dbReference>
<comment type="caution">
    <text evidence="3">The sequence shown here is derived from an EMBL/GenBank/DDBJ whole genome shotgun (WGS) entry which is preliminary data.</text>
</comment>